<feature type="non-terminal residue" evidence="1">
    <location>
        <position position="48"/>
    </location>
</feature>
<protein>
    <submittedName>
        <fullName evidence="1">7792_t:CDS:1</fullName>
    </submittedName>
</protein>
<sequence length="48" mass="5457">MVNCKLLWQELLTTQLASITKKLNSLDRGKEVLELRLKQGLLQASCVE</sequence>
<gene>
    <name evidence="1" type="ORF">GMARGA_LOCUS25592</name>
</gene>
<proteinExistence type="predicted"/>
<reference evidence="1 2" key="1">
    <citation type="submission" date="2021-06" db="EMBL/GenBank/DDBJ databases">
        <authorList>
            <person name="Kallberg Y."/>
            <person name="Tangrot J."/>
            <person name="Rosling A."/>
        </authorList>
    </citation>
    <scope>NUCLEOTIDE SEQUENCE [LARGE SCALE GENOMIC DNA]</scope>
    <source>
        <strain evidence="1 2">120-4 pot B 10/14</strain>
    </source>
</reference>
<organism evidence="1 2">
    <name type="scientific">Gigaspora margarita</name>
    <dbReference type="NCBI Taxonomy" id="4874"/>
    <lineage>
        <taxon>Eukaryota</taxon>
        <taxon>Fungi</taxon>
        <taxon>Fungi incertae sedis</taxon>
        <taxon>Mucoromycota</taxon>
        <taxon>Glomeromycotina</taxon>
        <taxon>Glomeromycetes</taxon>
        <taxon>Diversisporales</taxon>
        <taxon>Gigasporaceae</taxon>
        <taxon>Gigaspora</taxon>
    </lineage>
</organism>
<evidence type="ECO:0000313" key="1">
    <source>
        <dbReference type="EMBL" id="CAG8812549.1"/>
    </source>
</evidence>
<name>A0ABN7W2L1_GIGMA</name>
<evidence type="ECO:0000313" key="2">
    <source>
        <dbReference type="Proteomes" id="UP000789901"/>
    </source>
</evidence>
<accession>A0ABN7W2L1</accession>
<keyword evidence="2" id="KW-1185">Reference proteome</keyword>
<dbReference type="EMBL" id="CAJVQB010028512">
    <property type="protein sequence ID" value="CAG8812549.1"/>
    <property type="molecule type" value="Genomic_DNA"/>
</dbReference>
<comment type="caution">
    <text evidence="1">The sequence shown here is derived from an EMBL/GenBank/DDBJ whole genome shotgun (WGS) entry which is preliminary data.</text>
</comment>
<dbReference type="Proteomes" id="UP000789901">
    <property type="component" value="Unassembled WGS sequence"/>
</dbReference>